<dbReference type="PANTHER" id="PTHR34989:SF1">
    <property type="entry name" value="PROTEIN HDED"/>
    <property type="match status" value="1"/>
</dbReference>
<dbReference type="InterPro" id="IPR052712">
    <property type="entry name" value="Acid_resist_chaperone_HdeD"/>
</dbReference>
<feature type="transmembrane region" description="Helical" evidence="1">
    <location>
        <begin position="26"/>
        <end position="46"/>
    </location>
</feature>
<keyword evidence="1" id="KW-0472">Membrane</keyword>
<evidence type="ECO:0008006" key="4">
    <source>
        <dbReference type="Google" id="ProtNLM"/>
    </source>
</evidence>
<sequence length="195" mass="20717">MSTMQVGRPPGIGLGSVMVHALAKNWWMLLLRGVAAIIFGVLAFAWPGMTILTLIMFYGAFALIDGVLAVVAAITGGAPAPRWWLAIVGLLGIATGLLVFMMPGLTALVLLYFIAGWAIATGVFQIIGAIRLRKEIDDEWYLILSGVVSVLFGIGVMMAPGAGALALLWVIGIYAVVMGAIMVALAFRLKKFARR</sequence>
<dbReference type="PANTHER" id="PTHR34989">
    <property type="entry name" value="PROTEIN HDED"/>
    <property type="match status" value="1"/>
</dbReference>
<feature type="transmembrane region" description="Helical" evidence="1">
    <location>
        <begin position="83"/>
        <end position="102"/>
    </location>
</feature>
<feature type="transmembrane region" description="Helical" evidence="1">
    <location>
        <begin position="52"/>
        <end position="76"/>
    </location>
</feature>
<feature type="transmembrane region" description="Helical" evidence="1">
    <location>
        <begin position="140"/>
        <end position="160"/>
    </location>
</feature>
<dbReference type="InterPro" id="IPR005325">
    <property type="entry name" value="DUF308_memb"/>
</dbReference>
<protein>
    <recommendedName>
        <fullName evidence="4">Acid-resistance membrane protein</fullName>
    </recommendedName>
</protein>
<accession>A0A090MN06</accession>
<name>A0A090MN06_AFIFE</name>
<proteinExistence type="predicted"/>
<organism evidence="2 3">
    <name type="scientific">Afipia felis</name>
    <name type="common">Cat scratch disease bacillus</name>
    <dbReference type="NCBI Taxonomy" id="1035"/>
    <lineage>
        <taxon>Bacteria</taxon>
        <taxon>Pseudomonadati</taxon>
        <taxon>Pseudomonadota</taxon>
        <taxon>Alphaproteobacteria</taxon>
        <taxon>Hyphomicrobiales</taxon>
        <taxon>Nitrobacteraceae</taxon>
        <taxon>Afipia</taxon>
    </lineage>
</organism>
<dbReference type="Pfam" id="PF03729">
    <property type="entry name" value="DUF308"/>
    <property type="match status" value="1"/>
</dbReference>
<comment type="caution">
    <text evidence="2">The sequence shown here is derived from an EMBL/GenBank/DDBJ whole genome shotgun (WGS) entry which is preliminary data.</text>
</comment>
<keyword evidence="3" id="KW-1185">Reference proteome</keyword>
<feature type="transmembrane region" description="Helical" evidence="1">
    <location>
        <begin position="108"/>
        <end position="128"/>
    </location>
</feature>
<dbReference type="STRING" id="1035.BN961_01061"/>
<evidence type="ECO:0000313" key="3">
    <source>
        <dbReference type="Proteomes" id="UP000035762"/>
    </source>
</evidence>
<feature type="transmembrane region" description="Helical" evidence="1">
    <location>
        <begin position="166"/>
        <end position="187"/>
    </location>
</feature>
<keyword evidence="1" id="KW-0812">Transmembrane</keyword>
<keyword evidence="1" id="KW-1133">Transmembrane helix</keyword>
<dbReference type="OrthoDB" id="193343at2"/>
<evidence type="ECO:0000313" key="2">
    <source>
        <dbReference type="EMBL" id="CEG07662.1"/>
    </source>
</evidence>
<dbReference type="EMBL" id="CCAZ020000001">
    <property type="protein sequence ID" value="CEG07662.1"/>
    <property type="molecule type" value="Genomic_DNA"/>
</dbReference>
<dbReference type="AlphaFoldDB" id="A0A090MN06"/>
<gene>
    <name evidence="2" type="ORF">BN961_01061</name>
</gene>
<dbReference type="GO" id="GO:0005886">
    <property type="term" value="C:plasma membrane"/>
    <property type="evidence" value="ECO:0007669"/>
    <property type="project" value="TreeGrafter"/>
</dbReference>
<dbReference type="RefSeq" id="WP_048755853.1">
    <property type="nucleotide sequence ID" value="NZ_CCAZ020000001.1"/>
</dbReference>
<dbReference type="Proteomes" id="UP000035762">
    <property type="component" value="Unassembled WGS sequence"/>
</dbReference>
<evidence type="ECO:0000256" key="1">
    <source>
        <dbReference type="SAM" id="Phobius"/>
    </source>
</evidence>
<reference evidence="2 3" key="1">
    <citation type="journal article" date="2014" name="Genome Announc.">
        <title>Genome Sequence of Afipia felis Strain 76713, Isolated in Hospital Water Using an Amoeba Co-Culture Procedure.</title>
        <authorList>
            <person name="Benamar S."/>
            <person name="La Scola B."/>
            <person name="Croce O."/>
        </authorList>
    </citation>
    <scope>NUCLEOTIDE SEQUENCE [LARGE SCALE GENOMIC DNA]</scope>
    <source>
        <strain evidence="2 3">76713</strain>
    </source>
</reference>